<dbReference type="SMART" id="SM00478">
    <property type="entry name" value="ENDO3c"/>
    <property type="match status" value="1"/>
</dbReference>
<dbReference type="EC" id="3.2.2.31" evidence="4 14"/>
<dbReference type="PROSITE" id="PS01155">
    <property type="entry name" value="ENDONUCLEASE_III_2"/>
    <property type="match status" value="1"/>
</dbReference>
<dbReference type="GO" id="GO:0032357">
    <property type="term" value="F:oxidized purine DNA binding"/>
    <property type="evidence" value="ECO:0007669"/>
    <property type="project" value="TreeGrafter"/>
</dbReference>
<dbReference type="CDD" id="cd00056">
    <property type="entry name" value="ENDO3c"/>
    <property type="match status" value="1"/>
</dbReference>
<comment type="catalytic activity">
    <reaction evidence="1 14">
        <text>Hydrolyzes free adenine bases from 7,8-dihydro-8-oxoguanine:adenine mismatched double-stranded DNA, leaving an apurinic site.</text>
        <dbReference type="EC" id="3.2.2.31"/>
    </reaction>
</comment>
<dbReference type="GO" id="GO:0000701">
    <property type="term" value="F:purine-specific mismatch base pair DNA N-glycosylase activity"/>
    <property type="evidence" value="ECO:0007669"/>
    <property type="project" value="UniProtKB-EC"/>
</dbReference>
<organism evidence="16 17">
    <name type="scientific">Ferrovum myxofaciens</name>
    <dbReference type="NCBI Taxonomy" id="416213"/>
    <lineage>
        <taxon>Bacteria</taxon>
        <taxon>Pseudomonadati</taxon>
        <taxon>Pseudomonadota</taxon>
        <taxon>Betaproteobacteria</taxon>
        <taxon>Ferrovales</taxon>
        <taxon>Ferrovaceae</taxon>
        <taxon>Ferrovum</taxon>
    </lineage>
</organism>
<dbReference type="Gene3D" id="3.90.79.10">
    <property type="entry name" value="Nucleoside Triphosphate Pyrophosphohydrolase"/>
    <property type="match status" value="1"/>
</dbReference>
<comment type="cofactor">
    <cofactor evidence="14">
        <name>[4Fe-4S] cluster</name>
        <dbReference type="ChEBI" id="CHEBI:49883"/>
    </cofactor>
    <text evidence="14">Binds 1 [4Fe-4S] cluster.</text>
</comment>
<keyword evidence="12" id="KW-0234">DNA repair</keyword>
<comment type="function">
    <text evidence="2">Adenine glycosylase active on G-A mispairs. MutY also corrects error-prone DNA synthesis past GO lesions which are due to the oxidatively damaged form of guanine: 7,8-dihydro-8-oxoguanine (8-oxo-dGTP).</text>
</comment>
<dbReference type="SUPFAM" id="SSF48150">
    <property type="entry name" value="DNA-glycosylase"/>
    <property type="match status" value="1"/>
</dbReference>
<dbReference type="GO" id="GO:0046872">
    <property type="term" value="F:metal ion binding"/>
    <property type="evidence" value="ECO:0007669"/>
    <property type="project" value="UniProtKB-UniRule"/>
</dbReference>
<evidence type="ECO:0000256" key="1">
    <source>
        <dbReference type="ARBA" id="ARBA00000843"/>
    </source>
</evidence>
<evidence type="ECO:0000256" key="12">
    <source>
        <dbReference type="ARBA" id="ARBA00023204"/>
    </source>
</evidence>
<keyword evidence="6" id="KW-0004">4Fe-4S</keyword>
<sequence length="352" mass="40133">MNCPAPPSTFFAQMLVAWQHQHGRHDLPWQGTQEAYRIWVSEIMLQQTQVGTVIPFYQRFMTAFPDVVDLARADLETVLGHWAGLGYYARGRHLHRAAQEIVQQGFFPRSPEELQKLPGIGRSTAAAIAVFAFGRRAAILDGNVKRVLGRFFALDNPGDAELWALAESQLPDRHLEAYTQGLMDLGSLLCTRARPQCTTCPLQPQCQAYLRGETLRYPTPRRKAVRSQRHHRLLLLCTPERQWLMEKRPAPGVWGGLWSFPMEIMDSQPAGHSLTLDLAPYPELEPPPFIHRLTHFDWHLTPRAFKVRDTVPPSSPSPWHWGSLSELMTYPLPAPIRQLLHTLFTIETECVE</sequence>
<dbReference type="Pfam" id="PF14815">
    <property type="entry name" value="NUDIX_4"/>
    <property type="match status" value="1"/>
</dbReference>
<dbReference type="GO" id="GO:0051539">
    <property type="term" value="F:4 iron, 4 sulfur cluster binding"/>
    <property type="evidence" value="ECO:0007669"/>
    <property type="project" value="UniProtKB-UniRule"/>
</dbReference>
<evidence type="ECO:0000259" key="15">
    <source>
        <dbReference type="SMART" id="SM00478"/>
    </source>
</evidence>
<dbReference type="EMBL" id="CP071137">
    <property type="protein sequence ID" value="QWY76616.1"/>
    <property type="molecule type" value="Genomic_DNA"/>
</dbReference>
<evidence type="ECO:0000256" key="14">
    <source>
        <dbReference type="RuleBase" id="RU365096"/>
    </source>
</evidence>
<evidence type="ECO:0000256" key="8">
    <source>
        <dbReference type="ARBA" id="ARBA00022763"/>
    </source>
</evidence>
<dbReference type="GO" id="GO:0035485">
    <property type="term" value="F:adenine/guanine mispair binding"/>
    <property type="evidence" value="ECO:0007669"/>
    <property type="project" value="TreeGrafter"/>
</dbReference>
<protein>
    <recommendedName>
        <fullName evidence="5 14">Adenine DNA glycosylase</fullName>
        <ecNumber evidence="4 14">3.2.2.31</ecNumber>
    </recommendedName>
</protein>
<dbReference type="Pfam" id="PF00633">
    <property type="entry name" value="HHH"/>
    <property type="match status" value="1"/>
</dbReference>
<keyword evidence="10 14" id="KW-0408">Iron</keyword>
<keyword evidence="11" id="KW-0411">Iron-sulfur</keyword>
<dbReference type="PANTHER" id="PTHR42944:SF1">
    <property type="entry name" value="ADENINE DNA GLYCOSYLASE"/>
    <property type="match status" value="1"/>
</dbReference>
<evidence type="ECO:0000256" key="2">
    <source>
        <dbReference type="ARBA" id="ARBA00002933"/>
    </source>
</evidence>
<evidence type="ECO:0000256" key="13">
    <source>
        <dbReference type="ARBA" id="ARBA00023295"/>
    </source>
</evidence>
<proteinExistence type="inferred from homology"/>
<dbReference type="InterPro" id="IPR003265">
    <property type="entry name" value="HhH-GPD_domain"/>
</dbReference>
<evidence type="ECO:0000256" key="5">
    <source>
        <dbReference type="ARBA" id="ARBA00022023"/>
    </source>
</evidence>
<dbReference type="Gene3D" id="1.10.1670.10">
    <property type="entry name" value="Helix-hairpin-Helix base-excision DNA repair enzymes (C-terminal)"/>
    <property type="match status" value="1"/>
</dbReference>
<dbReference type="NCBIfam" id="TIGR01084">
    <property type="entry name" value="mutY"/>
    <property type="match status" value="1"/>
</dbReference>
<dbReference type="FunFam" id="1.10.340.30:FF:000002">
    <property type="entry name" value="Adenine DNA glycosylase"/>
    <property type="match status" value="1"/>
</dbReference>
<feature type="domain" description="HhH-GPD" evidence="15">
    <location>
        <begin position="44"/>
        <end position="188"/>
    </location>
</feature>
<dbReference type="Pfam" id="PF00730">
    <property type="entry name" value="HhH-GPD"/>
    <property type="match status" value="1"/>
</dbReference>
<evidence type="ECO:0000256" key="4">
    <source>
        <dbReference type="ARBA" id="ARBA00012045"/>
    </source>
</evidence>
<evidence type="ECO:0000256" key="7">
    <source>
        <dbReference type="ARBA" id="ARBA00022723"/>
    </source>
</evidence>
<name>A0A9E6MWF6_9PROT</name>
<keyword evidence="8 14" id="KW-0227">DNA damage</keyword>
<keyword evidence="9" id="KW-0378">Hydrolase</keyword>
<keyword evidence="7" id="KW-0479">Metal-binding</keyword>
<dbReference type="Proteomes" id="UP000683551">
    <property type="component" value="Chromosome"/>
</dbReference>
<dbReference type="InterPro" id="IPR044298">
    <property type="entry name" value="MIG/MutY"/>
</dbReference>
<dbReference type="InterPro" id="IPR023170">
    <property type="entry name" value="HhH_base_excis_C"/>
</dbReference>
<evidence type="ECO:0000256" key="11">
    <source>
        <dbReference type="ARBA" id="ARBA00023014"/>
    </source>
</evidence>
<evidence type="ECO:0000256" key="6">
    <source>
        <dbReference type="ARBA" id="ARBA00022485"/>
    </source>
</evidence>
<evidence type="ECO:0000313" key="16">
    <source>
        <dbReference type="EMBL" id="QWY76616.1"/>
    </source>
</evidence>
<dbReference type="RefSeq" id="WP_273143773.1">
    <property type="nucleotide sequence ID" value="NZ_CP053675.1"/>
</dbReference>
<dbReference type="InterPro" id="IPR011257">
    <property type="entry name" value="DNA_glycosylase"/>
</dbReference>
<dbReference type="InterPro" id="IPR005760">
    <property type="entry name" value="A/G_AdeGlyc_MutY"/>
</dbReference>
<dbReference type="PANTHER" id="PTHR42944">
    <property type="entry name" value="ADENINE DNA GLYCOSYLASE"/>
    <property type="match status" value="1"/>
</dbReference>
<dbReference type="InterPro" id="IPR029119">
    <property type="entry name" value="MutY_C"/>
</dbReference>
<accession>A0A9E6MWF6</accession>
<dbReference type="InterPro" id="IPR000445">
    <property type="entry name" value="HhH_motif"/>
</dbReference>
<evidence type="ECO:0000256" key="10">
    <source>
        <dbReference type="ARBA" id="ARBA00023004"/>
    </source>
</evidence>
<dbReference type="InterPro" id="IPR015797">
    <property type="entry name" value="NUDIX_hydrolase-like_dom_sf"/>
</dbReference>
<evidence type="ECO:0000256" key="9">
    <source>
        <dbReference type="ARBA" id="ARBA00022801"/>
    </source>
</evidence>
<evidence type="ECO:0000313" key="17">
    <source>
        <dbReference type="Proteomes" id="UP000683551"/>
    </source>
</evidence>
<dbReference type="Gene3D" id="1.10.340.30">
    <property type="entry name" value="Hypothetical protein, domain 2"/>
    <property type="match status" value="1"/>
</dbReference>
<dbReference type="AlphaFoldDB" id="A0A9E6MWF6"/>
<dbReference type="SUPFAM" id="SSF55811">
    <property type="entry name" value="Nudix"/>
    <property type="match status" value="1"/>
</dbReference>
<reference evidence="16" key="1">
    <citation type="submission" date="2021-02" db="EMBL/GenBank/DDBJ databases">
        <title>Comparative genomics of Ferrovum myxofaciens strains, predominant extremophile bacteria forming large biofilm stalactites in acid mine ecosystems.</title>
        <authorList>
            <person name="Burkartova K."/>
            <person name="Ridl J."/>
            <person name="Pajer P."/>
            <person name="Falteisek L."/>
        </authorList>
    </citation>
    <scope>NUCLEOTIDE SEQUENCE</scope>
    <source>
        <strain evidence="16">MI1III</strain>
    </source>
</reference>
<evidence type="ECO:0000256" key="3">
    <source>
        <dbReference type="ARBA" id="ARBA00008343"/>
    </source>
</evidence>
<gene>
    <name evidence="16" type="primary">mutY</name>
    <name evidence="16" type="ORF">JZL65_08880</name>
</gene>
<dbReference type="GO" id="GO:0034039">
    <property type="term" value="F:8-oxo-7,8-dihydroguanine DNA N-glycosylase activity"/>
    <property type="evidence" value="ECO:0007669"/>
    <property type="project" value="TreeGrafter"/>
</dbReference>
<keyword evidence="13 14" id="KW-0326">Glycosidase</keyword>
<dbReference type="GO" id="GO:0006284">
    <property type="term" value="P:base-excision repair"/>
    <property type="evidence" value="ECO:0007669"/>
    <property type="project" value="UniProtKB-UniRule"/>
</dbReference>
<comment type="similarity">
    <text evidence="3 14">Belongs to the Nth/MutY family.</text>
</comment>
<dbReference type="InterPro" id="IPR004036">
    <property type="entry name" value="Endonuclease-III-like_CS2"/>
</dbReference>
<dbReference type="CDD" id="cd03431">
    <property type="entry name" value="NUDIX_DNA_Glycosylase_C-MutY"/>
    <property type="match status" value="1"/>
</dbReference>
<dbReference type="GO" id="GO:0006298">
    <property type="term" value="P:mismatch repair"/>
    <property type="evidence" value="ECO:0007669"/>
    <property type="project" value="TreeGrafter"/>
</dbReference>